<feature type="transmembrane region" description="Helical" evidence="6">
    <location>
        <begin position="137"/>
        <end position="154"/>
    </location>
</feature>
<evidence type="ECO:0000256" key="1">
    <source>
        <dbReference type="ARBA" id="ARBA00004477"/>
    </source>
</evidence>
<feature type="transmembrane region" description="Helical" evidence="6">
    <location>
        <begin position="43"/>
        <end position="59"/>
    </location>
</feature>
<dbReference type="Proteomes" id="UP000631114">
    <property type="component" value="Unassembled WGS sequence"/>
</dbReference>
<dbReference type="GO" id="GO:0009617">
    <property type="term" value="P:response to bacterium"/>
    <property type="evidence" value="ECO:0007669"/>
    <property type="project" value="InterPro"/>
</dbReference>
<protein>
    <recommendedName>
        <fullName evidence="6">Reticulon-like protein</fullName>
    </recommendedName>
</protein>
<dbReference type="PANTHER" id="PTHR10994">
    <property type="entry name" value="RETICULON"/>
    <property type="match status" value="1"/>
</dbReference>
<comment type="subcellular location">
    <subcellularLocation>
        <location evidence="1 6">Endoplasmic reticulum membrane</location>
        <topology evidence="1 6">Multi-pass membrane protein</topology>
    </subcellularLocation>
</comment>
<name>A0A835I2X0_9MAGN</name>
<dbReference type="PANTHER" id="PTHR10994:SF65">
    <property type="entry name" value="RETICULON-LIKE PROTEIN B12"/>
    <property type="match status" value="1"/>
</dbReference>
<keyword evidence="2 6" id="KW-0812">Transmembrane</keyword>
<keyword evidence="4 6" id="KW-1133">Transmembrane helix</keyword>
<feature type="domain" description="Reticulon" evidence="7">
    <location>
        <begin position="33"/>
        <end position="218"/>
    </location>
</feature>
<dbReference type="Pfam" id="PF02453">
    <property type="entry name" value="Reticulon"/>
    <property type="match status" value="1"/>
</dbReference>
<evidence type="ECO:0000256" key="5">
    <source>
        <dbReference type="ARBA" id="ARBA00023136"/>
    </source>
</evidence>
<feature type="transmembrane region" description="Helical" evidence="6">
    <location>
        <begin position="65"/>
        <end position="84"/>
    </location>
</feature>
<dbReference type="PROSITE" id="PS50845">
    <property type="entry name" value="RETICULON"/>
    <property type="match status" value="1"/>
</dbReference>
<sequence length="218" mass="25012">MDHQTSSELIFIYYMDHQRLFNRLDQILGESLIADVMLWRRREVTVGILLVTVSTWLVFEKSGYTLLSLVSNVFLLLFTILFLWPKSAQILNRPAPPLPDLQLSEDVINEAAAFIRAQVNTLLAVSRDVTLGKDSKLFFKVAACMWLISVVGGWTDLLTLGYTSVVVLLTVPALYQKYEDQIDKYVIMAYKELQRFYVKLDAGLSQIRTLILEKRKLC</sequence>
<dbReference type="GO" id="GO:0005789">
    <property type="term" value="C:endoplasmic reticulum membrane"/>
    <property type="evidence" value="ECO:0007669"/>
    <property type="project" value="UniProtKB-SubCell"/>
</dbReference>
<evidence type="ECO:0000256" key="4">
    <source>
        <dbReference type="ARBA" id="ARBA00022989"/>
    </source>
</evidence>
<comment type="caution">
    <text evidence="8">The sequence shown here is derived from an EMBL/GenBank/DDBJ whole genome shotgun (WGS) entry which is preliminary data.</text>
</comment>
<dbReference type="AlphaFoldDB" id="A0A835I2X0"/>
<evidence type="ECO:0000256" key="2">
    <source>
        <dbReference type="ARBA" id="ARBA00022692"/>
    </source>
</evidence>
<dbReference type="InterPro" id="IPR045064">
    <property type="entry name" value="Reticulon-like"/>
</dbReference>
<organism evidence="8 9">
    <name type="scientific">Coptis chinensis</name>
    <dbReference type="NCBI Taxonomy" id="261450"/>
    <lineage>
        <taxon>Eukaryota</taxon>
        <taxon>Viridiplantae</taxon>
        <taxon>Streptophyta</taxon>
        <taxon>Embryophyta</taxon>
        <taxon>Tracheophyta</taxon>
        <taxon>Spermatophyta</taxon>
        <taxon>Magnoliopsida</taxon>
        <taxon>Ranunculales</taxon>
        <taxon>Ranunculaceae</taxon>
        <taxon>Coptidoideae</taxon>
        <taxon>Coptis</taxon>
    </lineage>
</organism>
<keyword evidence="5 6" id="KW-0472">Membrane</keyword>
<feature type="transmembrane region" description="Helical" evidence="6">
    <location>
        <begin position="160"/>
        <end position="178"/>
    </location>
</feature>
<evidence type="ECO:0000259" key="7">
    <source>
        <dbReference type="PROSITE" id="PS50845"/>
    </source>
</evidence>
<evidence type="ECO:0000313" key="8">
    <source>
        <dbReference type="EMBL" id="KAF9610650.1"/>
    </source>
</evidence>
<keyword evidence="9" id="KW-1185">Reference proteome</keyword>
<proteinExistence type="predicted"/>
<reference evidence="8 9" key="1">
    <citation type="submission" date="2020-10" db="EMBL/GenBank/DDBJ databases">
        <title>The Coptis chinensis genome and diversification of protoberbering-type alkaloids.</title>
        <authorList>
            <person name="Wang B."/>
            <person name="Shu S."/>
            <person name="Song C."/>
            <person name="Liu Y."/>
        </authorList>
    </citation>
    <scope>NUCLEOTIDE SEQUENCE [LARGE SCALE GENOMIC DNA]</scope>
    <source>
        <strain evidence="8">HL-2020</strain>
        <tissue evidence="8">Leaf</tissue>
    </source>
</reference>
<keyword evidence="3 6" id="KW-0256">Endoplasmic reticulum</keyword>
<gene>
    <name evidence="8" type="ORF">IFM89_023906</name>
</gene>
<dbReference type="EMBL" id="JADFTS010000004">
    <property type="protein sequence ID" value="KAF9610650.1"/>
    <property type="molecule type" value="Genomic_DNA"/>
</dbReference>
<dbReference type="OrthoDB" id="567788at2759"/>
<evidence type="ECO:0000256" key="3">
    <source>
        <dbReference type="ARBA" id="ARBA00022824"/>
    </source>
</evidence>
<dbReference type="InterPro" id="IPR003388">
    <property type="entry name" value="Reticulon"/>
</dbReference>
<evidence type="ECO:0000313" key="9">
    <source>
        <dbReference type="Proteomes" id="UP000631114"/>
    </source>
</evidence>
<accession>A0A835I2X0</accession>
<evidence type="ECO:0000256" key="6">
    <source>
        <dbReference type="RuleBase" id="RU363132"/>
    </source>
</evidence>